<dbReference type="AlphaFoldDB" id="B8IW08"/>
<comment type="pathway">
    <text evidence="2 12">Amino-acid biosynthesis; L-lysine biosynthesis via DAP pathway; (S)-tetrahydrodipicolinate from L-aspartate: step 3/4.</text>
</comment>
<name>B8IW08_METNO</name>
<evidence type="ECO:0000256" key="12">
    <source>
        <dbReference type="HAMAP-Rule" id="MF_00418"/>
    </source>
</evidence>
<evidence type="ECO:0000256" key="10">
    <source>
        <dbReference type="ARBA" id="ARBA00023270"/>
    </source>
</evidence>
<reference evidence="17" key="1">
    <citation type="submission" date="2009-01" db="EMBL/GenBank/DDBJ databases">
        <title>Complete sequence of plasmid 1 of Methylobacterium nodulans ORS 2060.</title>
        <authorList>
            <consortium name="US DOE Joint Genome Institute"/>
            <person name="Lucas S."/>
            <person name="Copeland A."/>
            <person name="Lapidus A."/>
            <person name="Glavina del Rio T."/>
            <person name="Dalin E."/>
            <person name="Tice H."/>
            <person name="Bruce D."/>
            <person name="Goodwin L."/>
            <person name="Pitluck S."/>
            <person name="Sims D."/>
            <person name="Brettin T."/>
            <person name="Detter J.C."/>
            <person name="Han C."/>
            <person name="Larimer F."/>
            <person name="Land M."/>
            <person name="Hauser L."/>
            <person name="Kyrpides N."/>
            <person name="Ivanova N."/>
            <person name="Marx C.J."/>
            <person name="Richardson P."/>
        </authorList>
    </citation>
    <scope>NUCLEOTIDE SEQUENCE [LARGE SCALE GENOMIC DNA]</scope>
    <source>
        <strain evidence="17">LMG 21967 / CNCM I-2342 / ORS 2060</strain>
        <plasmid evidence="17">Plasmid pMNOD01</plasmid>
    </source>
</reference>
<sequence>MLTANALRGILPAIPTPVRDDDTVDEGALKALFAWLLKQGIDGIVPLGGTGEYGALARAERIRTARLSVEAMNGQGPVIAGVLDTGYHDALQATREFADVGIDAVLVLTPYYTNPTQAGIRDYFLRLADTAPVPILIYEIPYRTRIAINPAVTHELSRHERIIGMKACNTDMYHFLQVVAGVDPDFAVLSGEDSLYPLHVAAGARGGIIVTANILPRAWRAIHEAASAGRTAEALALHRRLIPLMNLAFAETSPGPMKSVMDIIGVNAPRMLPPLQQPSPDLIKKLRQELKIHIDNWEILPASGRRTSAIPAS</sequence>
<dbReference type="PANTHER" id="PTHR12128">
    <property type="entry name" value="DIHYDRODIPICOLINATE SYNTHASE"/>
    <property type="match status" value="1"/>
</dbReference>
<feature type="binding site" evidence="12 15">
    <location>
        <position position="208"/>
    </location>
    <ligand>
        <name>pyruvate</name>
        <dbReference type="ChEBI" id="CHEBI:15361"/>
    </ligand>
</feature>
<dbReference type="HOGENOM" id="CLU_049343_7_0_5"/>
<evidence type="ECO:0000256" key="15">
    <source>
        <dbReference type="PIRSR" id="PIRSR001365-2"/>
    </source>
</evidence>
<dbReference type="InterPro" id="IPR013785">
    <property type="entry name" value="Aldolase_TIM"/>
</dbReference>
<keyword evidence="10 12" id="KW-0704">Schiff base</keyword>
<keyword evidence="9 12" id="KW-0456">Lyase</keyword>
<evidence type="ECO:0000313" key="16">
    <source>
        <dbReference type="EMBL" id="ACL62598.1"/>
    </source>
</evidence>
<evidence type="ECO:0000256" key="5">
    <source>
        <dbReference type="ARBA" id="ARBA00022490"/>
    </source>
</evidence>
<evidence type="ECO:0000256" key="2">
    <source>
        <dbReference type="ARBA" id="ARBA00005120"/>
    </source>
</evidence>
<comment type="subcellular location">
    <subcellularLocation>
        <location evidence="12">Cytoplasm</location>
    </subcellularLocation>
</comment>
<protein>
    <recommendedName>
        <fullName evidence="4 12">4-hydroxy-tetrahydrodipicolinate synthase</fullName>
        <shortName evidence="12">HTPA synthase</shortName>
        <ecNumber evidence="4 12">4.3.3.7</ecNumber>
    </recommendedName>
</protein>
<dbReference type="EC" id="4.3.3.7" evidence="4 12"/>
<evidence type="ECO:0000256" key="1">
    <source>
        <dbReference type="ARBA" id="ARBA00003294"/>
    </source>
</evidence>
<dbReference type="Pfam" id="PF00701">
    <property type="entry name" value="DHDPS"/>
    <property type="match status" value="1"/>
</dbReference>
<dbReference type="InterPro" id="IPR002220">
    <property type="entry name" value="DapA-like"/>
</dbReference>
<keyword evidence="6 12" id="KW-0028">Amino-acid biosynthesis</keyword>
<dbReference type="UniPathway" id="UPA00034">
    <property type="reaction ID" value="UER00017"/>
</dbReference>
<proteinExistence type="inferred from homology"/>
<dbReference type="GO" id="GO:0005737">
    <property type="term" value="C:cytoplasm"/>
    <property type="evidence" value="ECO:0007669"/>
    <property type="project" value="UniProtKB-SubCell"/>
</dbReference>
<evidence type="ECO:0000256" key="4">
    <source>
        <dbReference type="ARBA" id="ARBA00012086"/>
    </source>
</evidence>
<gene>
    <name evidence="12" type="primary">dapA</name>
    <name evidence="16" type="ordered locus">Mnod_8494</name>
</gene>
<comment type="subunit">
    <text evidence="12">Homotetramer; dimer of dimers.</text>
</comment>
<dbReference type="KEGG" id="mno:Mnod_8494"/>
<dbReference type="Gene3D" id="3.20.20.70">
    <property type="entry name" value="Aldolase class I"/>
    <property type="match status" value="1"/>
</dbReference>
<evidence type="ECO:0000256" key="3">
    <source>
        <dbReference type="ARBA" id="ARBA00007592"/>
    </source>
</evidence>
<dbReference type="OrthoDB" id="9782828at2"/>
<dbReference type="PIRSF" id="PIRSF001365">
    <property type="entry name" value="DHDPS"/>
    <property type="match status" value="1"/>
</dbReference>
<geneLocation type="plasmid" evidence="16 17">
    <name>pMNOD01</name>
</geneLocation>
<dbReference type="CDD" id="cd00408">
    <property type="entry name" value="DHDPS-like"/>
    <property type="match status" value="1"/>
</dbReference>
<dbReference type="Proteomes" id="UP000008207">
    <property type="component" value="Plasmid pMNOD01"/>
</dbReference>
<dbReference type="GO" id="GO:0008840">
    <property type="term" value="F:4-hydroxy-tetrahydrodipicolinate synthase activity"/>
    <property type="evidence" value="ECO:0007669"/>
    <property type="project" value="UniProtKB-UniRule"/>
</dbReference>
<feature type="site" description="Part of a proton relay during catalysis" evidence="12">
    <location>
        <position position="112"/>
    </location>
</feature>
<dbReference type="SUPFAM" id="SSF51569">
    <property type="entry name" value="Aldolase"/>
    <property type="match status" value="1"/>
</dbReference>
<dbReference type="RefSeq" id="WP_015934137.1">
    <property type="nucleotide sequence ID" value="NC_011892.1"/>
</dbReference>
<dbReference type="NCBIfam" id="TIGR00674">
    <property type="entry name" value="dapA"/>
    <property type="match status" value="1"/>
</dbReference>
<dbReference type="PANTHER" id="PTHR12128:SF66">
    <property type="entry name" value="4-HYDROXY-2-OXOGLUTARATE ALDOLASE, MITOCHONDRIAL"/>
    <property type="match status" value="1"/>
</dbReference>
<keyword evidence="7 12" id="KW-0220">Diaminopimelate biosynthesis</keyword>
<keyword evidence="5 12" id="KW-0963">Cytoplasm</keyword>
<keyword evidence="17" id="KW-1185">Reference proteome</keyword>
<evidence type="ECO:0000256" key="9">
    <source>
        <dbReference type="ARBA" id="ARBA00023239"/>
    </source>
</evidence>
<comment type="similarity">
    <text evidence="3 12 13">Belongs to the DapA family.</text>
</comment>
<evidence type="ECO:0000313" key="17">
    <source>
        <dbReference type="Proteomes" id="UP000008207"/>
    </source>
</evidence>
<dbReference type="InterPro" id="IPR005263">
    <property type="entry name" value="DapA"/>
</dbReference>
<evidence type="ECO:0000256" key="11">
    <source>
        <dbReference type="ARBA" id="ARBA00047836"/>
    </source>
</evidence>
<comment type="caution">
    <text evidence="12">Was originally thought to be a dihydrodipicolinate synthase (DHDPS), catalyzing the condensation of (S)-aspartate-beta-semialdehyde [(S)-ASA] and pyruvate to dihydrodipicolinate (DHDP). However, it was shown in E.coli that the product of the enzymatic reaction is not dihydrodipicolinate but in fact (4S)-4-hydroxy-2,3,4,5-tetrahydro-(2S)-dipicolinic acid (HTPA), and that the consecutive dehydration reaction leading to DHDP is not spontaneous but catalyzed by DapB.</text>
</comment>
<keyword evidence="16" id="KW-0614">Plasmid</keyword>
<comment type="function">
    <text evidence="1 12">Catalyzes the condensation of (S)-aspartate-beta-semialdehyde [(S)-ASA] and pyruvate to 4-hydroxy-tetrahydrodipicolinate (HTPA).</text>
</comment>
<comment type="catalytic activity">
    <reaction evidence="11 12">
        <text>L-aspartate 4-semialdehyde + pyruvate = (2S,4S)-4-hydroxy-2,3,4,5-tetrahydrodipicolinate + H2O + H(+)</text>
        <dbReference type="Rhea" id="RHEA:34171"/>
        <dbReference type="ChEBI" id="CHEBI:15361"/>
        <dbReference type="ChEBI" id="CHEBI:15377"/>
        <dbReference type="ChEBI" id="CHEBI:15378"/>
        <dbReference type="ChEBI" id="CHEBI:67139"/>
        <dbReference type="ChEBI" id="CHEBI:537519"/>
        <dbReference type="EC" id="4.3.3.7"/>
    </reaction>
</comment>
<evidence type="ECO:0000256" key="8">
    <source>
        <dbReference type="ARBA" id="ARBA00023154"/>
    </source>
</evidence>
<accession>B8IW08</accession>
<dbReference type="GO" id="GO:0009089">
    <property type="term" value="P:lysine biosynthetic process via diaminopimelate"/>
    <property type="evidence" value="ECO:0007669"/>
    <property type="project" value="UniProtKB-UniRule"/>
</dbReference>
<feature type="active site" description="Schiff-base intermediate with substrate" evidence="12 14">
    <location>
        <position position="166"/>
    </location>
</feature>
<dbReference type="SMART" id="SM01130">
    <property type="entry name" value="DHDPS"/>
    <property type="match status" value="1"/>
</dbReference>
<dbReference type="HAMAP" id="MF_00418">
    <property type="entry name" value="DapA"/>
    <property type="match status" value="1"/>
</dbReference>
<dbReference type="GO" id="GO:0019877">
    <property type="term" value="P:diaminopimelate biosynthetic process"/>
    <property type="evidence" value="ECO:0007669"/>
    <property type="project" value="UniProtKB-UniRule"/>
</dbReference>
<keyword evidence="8 12" id="KW-0457">Lysine biosynthesis</keyword>
<feature type="binding site" evidence="12 15">
    <location>
        <position position="50"/>
    </location>
    <ligand>
        <name>pyruvate</name>
        <dbReference type="ChEBI" id="CHEBI:15361"/>
    </ligand>
</feature>
<evidence type="ECO:0000256" key="7">
    <source>
        <dbReference type="ARBA" id="ARBA00022915"/>
    </source>
</evidence>
<dbReference type="EMBL" id="CP001350">
    <property type="protein sequence ID" value="ACL62598.1"/>
    <property type="molecule type" value="Genomic_DNA"/>
</dbReference>
<evidence type="ECO:0000256" key="6">
    <source>
        <dbReference type="ARBA" id="ARBA00022605"/>
    </source>
</evidence>
<evidence type="ECO:0000256" key="14">
    <source>
        <dbReference type="PIRSR" id="PIRSR001365-1"/>
    </source>
</evidence>
<organism evidence="16 17">
    <name type="scientific">Methylobacterium nodulans (strain LMG 21967 / CNCM I-2342 / ORS 2060)</name>
    <dbReference type="NCBI Taxonomy" id="460265"/>
    <lineage>
        <taxon>Bacteria</taxon>
        <taxon>Pseudomonadati</taxon>
        <taxon>Pseudomonadota</taxon>
        <taxon>Alphaproteobacteria</taxon>
        <taxon>Hyphomicrobiales</taxon>
        <taxon>Methylobacteriaceae</taxon>
        <taxon>Methylobacterium</taxon>
    </lineage>
</organism>
<feature type="active site" description="Proton donor/acceptor" evidence="12 14">
    <location>
        <position position="138"/>
    </location>
</feature>
<evidence type="ECO:0000256" key="13">
    <source>
        <dbReference type="PIRNR" id="PIRNR001365"/>
    </source>
</evidence>
<comment type="caution">
    <text evidence="12">Lacks conserved residue(s) required for the propagation of feature annotation.</text>
</comment>
<dbReference type="PRINTS" id="PR00146">
    <property type="entry name" value="DHPICSNTHASE"/>
</dbReference>